<protein>
    <submittedName>
        <fullName evidence="3">Uncharacterized protein</fullName>
    </submittedName>
</protein>
<sequence length="321" mass="35987">MELEGNMLVKVVMFVIVQALVYFILSNSSDIFSKTKMRSLSFKTARSVSVGRILASISDSPSGGEPSPKLSLRGSQSPTDESSGIHSYCQPTSSDIVIKSSPNPFQVLQLNETEFPSIPAKSYATIASSSSQQPIVSSNFEKKKSVQVLPVEKTPVSIPSQYIQKTHVFPLFVIEQEFYNASPVQVVKTCFPPHWHYIESAWISLWDYTIFPGPVFPTLGRRFFVKWWDKWDITSSSSQAVLQFFARKYSPRPIAQSKDKLAIQKSQSQTSLASAQSNKEHRLKLQEQLANLSDDSDSSNDSINYAQENEDDYYGINLSQI</sequence>
<evidence type="ECO:0000313" key="4">
    <source>
        <dbReference type="Proteomes" id="UP000655225"/>
    </source>
</evidence>
<dbReference type="PANTHER" id="PTHR34268">
    <property type="entry name" value="OS01G0321850 PROTEIN"/>
    <property type="match status" value="1"/>
</dbReference>
<feature type="compositionally biased region" description="Polar residues" evidence="1">
    <location>
        <begin position="73"/>
        <end position="87"/>
    </location>
</feature>
<keyword evidence="2" id="KW-0812">Transmembrane</keyword>
<gene>
    <name evidence="3" type="ORF">HHK36_019883</name>
</gene>
<dbReference type="AlphaFoldDB" id="A0A835D9I3"/>
<name>A0A835D9I3_TETSI</name>
<keyword evidence="2" id="KW-1133">Transmembrane helix</keyword>
<evidence type="ECO:0000313" key="3">
    <source>
        <dbReference type="EMBL" id="KAF8395928.1"/>
    </source>
</evidence>
<keyword evidence="2" id="KW-0472">Membrane</keyword>
<dbReference type="Proteomes" id="UP000655225">
    <property type="component" value="Unassembled WGS sequence"/>
</dbReference>
<dbReference type="PANTHER" id="PTHR34268:SF8">
    <property type="entry name" value="FAE DOMAIN-CONTAINING PROTEIN"/>
    <property type="match status" value="1"/>
</dbReference>
<dbReference type="EMBL" id="JABCRI010000013">
    <property type="protein sequence ID" value="KAF8395928.1"/>
    <property type="molecule type" value="Genomic_DNA"/>
</dbReference>
<comment type="caution">
    <text evidence="3">The sequence shown here is derived from an EMBL/GenBank/DDBJ whole genome shotgun (WGS) entry which is preliminary data.</text>
</comment>
<feature type="transmembrane region" description="Helical" evidence="2">
    <location>
        <begin position="7"/>
        <end position="25"/>
    </location>
</feature>
<proteinExistence type="predicted"/>
<accession>A0A835D9I3</accession>
<reference evidence="3 4" key="1">
    <citation type="submission" date="2020-04" db="EMBL/GenBank/DDBJ databases">
        <title>Plant Genome Project.</title>
        <authorList>
            <person name="Zhang R.-G."/>
        </authorList>
    </citation>
    <scope>NUCLEOTIDE SEQUENCE [LARGE SCALE GENOMIC DNA]</scope>
    <source>
        <strain evidence="3">YNK0</strain>
        <tissue evidence="3">Leaf</tissue>
    </source>
</reference>
<keyword evidence="4" id="KW-1185">Reference proteome</keyword>
<evidence type="ECO:0000256" key="1">
    <source>
        <dbReference type="SAM" id="MobiDB-lite"/>
    </source>
</evidence>
<dbReference type="OrthoDB" id="999321at2759"/>
<evidence type="ECO:0000256" key="2">
    <source>
        <dbReference type="SAM" id="Phobius"/>
    </source>
</evidence>
<organism evidence="3 4">
    <name type="scientific">Tetracentron sinense</name>
    <name type="common">Spur-leaf</name>
    <dbReference type="NCBI Taxonomy" id="13715"/>
    <lineage>
        <taxon>Eukaryota</taxon>
        <taxon>Viridiplantae</taxon>
        <taxon>Streptophyta</taxon>
        <taxon>Embryophyta</taxon>
        <taxon>Tracheophyta</taxon>
        <taxon>Spermatophyta</taxon>
        <taxon>Magnoliopsida</taxon>
        <taxon>Trochodendrales</taxon>
        <taxon>Trochodendraceae</taxon>
        <taxon>Tetracentron</taxon>
    </lineage>
</organism>
<feature type="region of interest" description="Disordered" evidence="1">
    <location>
        <begin position="58"/>
        <end position="87"/>
    </location>
</feature>